<feature type="region of interest" description="Disordered" evidence="6">
    <location>
        <begin position="33"/>
        <end position="54"/>
    </location>
</feature>
<feature type="domain" description="CAF17 C-terminal" evidence="7">
    <location>
        <begin position="281"/>
        <end position="384"/>
    </location>
</feature>
<evidence type="ECO:0000313" key="8">
    <source>
        <dbReference type="EMBL" id="KAF2156669.1"/>
    </source>
</evidence>
<protein>
    <recommendedName>
        <fullName evidence="5">Iron-sulfur cluster assembly factor IBA57 homolog, mitochondrial</fullName>
    </recommendedName>
</protein>
<dbReference type="NCBIfam" id="TIGR03317">
    <property type="entry name" value="ygfZ_signature"/>
    <property type="match status" value="1"/>
</dbReference>
<evidence type="ECO:0000256" key="1">
    <source>
        <dbReference type="ARBA" id="ARBA00004305"/>
    </source>
</evidence>
<dbReference type="GO" id="GO:0016226">
    <property type="term" value="P:iron-sulfur cluster assembly"/>
    <property type="evidence" value="ECO:0007669"/>
    <property type="project" value="TreeGrafter"/>
</dbReference>
<name>A0A9P4J861_9PEZI</name>
<organism evidence="8 9">
    <name type="scientific">Myriangium duriaei CBS 260.36</name>
    <dbReference type="NCBI Taxonomy" id="1168546"/>
    <lineage>
        <taxon>Eukaryota</taxon>
        <taxon>Fungi</taxon>
        <taxon>Dikarya</taxon>
        <taxon>Ascomycota</taxon>
        <taxon>Pezizomycotina</taxon>
        <taxon>Dothideomycetes</taxon>
        <taxon>Dothideomycetidae</taxon>
        <taxon>Myriangiales</taxon>
        <taxon>Myriangiaceae</taxon>
        <taxon>Myriangium</taxon>
    </lineage>
</organism>
<comment type="subcellular location">
    <subcellularLocation>
        <location evidence="1">Mitochondrion matrix</location>
    </subcellularLocation>
</comment>
<accession>A0A9P4J861</accession>
<dbReference type="AlphaFoldDB" id="A0A9P4J861"/>
<keyword evidence="3" id="KW-0496">Mitochondrion</keyword>
<reference evidence="8" key="1">
    <citation type="journal article" date="2020" name="Stud. Mycol.">
        <title>101 Dothideomycetes genomes: a test case for predicting lifestyles and emergence of pathogens.</title>
        <authorList>
            <person name="Haridas S."/>
            <person name="Albert R."/>
            <person name="Binder M."/>
            <person name="Bloem J."/>
            <person name="Labutti K."/>
            <person name="Salamov A."/>
            <person name="Andreopoulos B."/>
            <person name="Baker S."/>
            <person name="Barry K."/>
            <person name="Bills G."/>
            <person name="Bluhm B."/>
            <person name="Cannon C."/>
            <person name="Castanera R."/>
            <person name="Culley D."/>
            <person name="Daum C."/>
            <person name="Ezra D."/>
            <person name="Gonzalez J."/>
            <person name="Henrissat B."/>
            <person name="Kuo A."/>
            <person name="Liang C."/>
            <person name="Lipzen A."/>
            <person name="Lutzoni F."/>
            <person name="Magnuson J."/>
            <person name="Mondo S."/>
            <person name="Nolan M."/>
            <person name="Ohm R."/>
            <person name="Pangilinan J."/>
            <person name="Park H.-J."/>
            <person name="Ramirez L."/>
            <person name="Alfaro M."/>
            <person name="Sun H."/>
            <person name="Tritt A."/>
            <person name="Yoshinaga Y."/>
            <person name="Zwiers L.-H."/>
            <person name="Turgeon B."/>
            <person name="Goodwin S."/>
            <person name="Spatafora J."/>
            <person name="Crous P."/>
            <person name="Grigoriev I."/>
        </authorList>
    </citation>
    <scope>NUCLEOTIDE SEQUENCE</scope>
    <source>
        <strain evidence="8">CBS 260.36</strain>
    </source>
</reference>
<dbReference type="OrthoDB" id="191995at2759"/>
<evidence type="ECO:0000256" key="5">
    <source>
        <dbReference type="ARBA" id="ARBA00093637"/>
    </source>
</evidence>
<evidence type="ECO:0000256" key="3">
    <source>
        <dbReference type="ARBA" id="ARBA00023128"/>
    </source>
</evidence>
<keyword evidence="2" id="KW-0809">Transit peptide</keyword>
<dbReference type="PANTHER" id="PTHR22602:SF0">
    <property type="entry name" value="TRANSFERASE CAF17, MITOCHONDRIAL-RELATED"/>
    <property type="match status" value="1"/>
</dbReference>
<dbReference type="Proteomes" id="UP000799439">
    <property type="component" value="Unassembled WGS sequence"/>
</dbReference>
<sequence length="398" mass="43169">MPPLFRSSGQPLPLARYICARCSLRLNAARQASRPFSSTRPSHSVPAKPPASGYASLQSRSLISITGNDSPKFLHGLVTSSVTTPTPSTPGFYTAFLTAQGKVLHDVFVYPIPSTTDTGEGFILELDSTNAADLLKHLKRHKLRSKVALRALDEGEWTPYALWRPDDRWTPHGLGGGETPPSLTGVLQLVDARAPGLGRRVLVASGADTACLFDGLESATPDQYRIRRYVRGVPEGQTEIPRDGSFPMNVNLDTMGAVDFRKGCYVGQELTIRTHHTGVVRRRILPVALYDTSTSPPEALKYDAAWNGALPGAEAEIKVDGKRGKPGKWIAGVGNVGLAMVRLEMMTDLTVTNEATAFDAQDKFVVGSEEGTQLGVKAFVPDWLRGKVRAPKVQKRVE</sequence>
<evidence type="ECO:0000313" key="9">
    <source>
        <dbReference type="Proteomes" id="UP000799439"/>
    </source>
</evidence>
<dbReference type="GO" id="GO:0005759">
    <property type="term" value="C:mitochondrial matrix"/>
    <property type="evidence" value="ECO:0007669"/>
    <property type="project" value="UniProtKB-SubCell"/>
</dbReference>
<keyword evidence="9" id="KW-1185">Reference proteome</keyword>
<dbReference type="InterPro" id="IPR045179">
    <property type="entry name" value="YgfZ/GcvT"/>
</dbReference>
<dbReference type="Gene3D" id="3.30.1360.120">
    <property type="entry name" value="Probable tRNA modification gtpase trme, domain 1"/>
    <property type="match status" value="1"/>
</dbReference>
<evidence type="ECO:0000256" key="4">
    <source>
        <dbReference type="ARBA" id="ARBA00093447"/>
    </source>
</evidence>
<dbReference type="InterPro" id="IPR027266">
    <property type="entry name" value="TrmE/GcvT-like"/>
</dbReference>
<comment type="caution">
    <text evidence="8">The sequence shown here is derived from an EMBL/GenBank/DDBJ whole genome shotgun (WGS) entry which is preliminary data.</text>
</comment>
<dbReference type="InterPro" id="IPR057460">
    <property type="entry name" value="CAF17_C"/>
</dbReference>
<dbReference type="PANTHER" id="PTHR22602">
    <property type="entry name" value="TRANSFERASE CAF17, MITOCHONDRIAL-RELATED"/>
    <property type="match status" value="1"/>
</dbReference>
<dbReference type="EMBL" id="ML996081">
    <property type="protein sequence ID" value="KAF2156669.1"/>
    <property type="molecule type" value="Genomic_DNA"/>
</dbReference>
<proteinExistence type="inferred from homology"/>
<evidence type="ECO:0000256" key="6">
    <source>
        <dbReference type="SAM" id="MobiDB-lite"/>
    </source>
</evidence>
<evidence type="ECO:0000259" key="7">
    <source>
        <dbReference type="Pfam" id="PF25455"/>
    </source>
</evidence>
<evidence type="ECO:0000256" key="2">
    <source>
        <dbReference type="ARBA" id="ARBA00022946"/>
    </source>
</evidence>
<gene>
    <name evidence="8" type="ORF">K461DRAFT_283590</name>
</gene>
<comment type="similarity">
    <text evidence="4">Belongs to the GcvT family. CAF17/IBA57 subfamily.</text>
</comment>
<dbReference type="Pfam" id="PF25455">
    <property type="entry name" value="Beta-barrel_CAF17_C"/>
    <property type="match status" value="1"/>
</dbReference>
<dbReference type="InterPro" id="IPR017703">
    <property type="entry name" value="YgfZ/GCV_T_CS"/>
</dbReference>
<dbReference type="SUPFAM" id="SSF103025">
    <property type="entry name" value="Folate-binding domain"/>
    <property type="match status" value="1"/>
</dbReference>